<keyword evidence="3" id="KW-0223">Dioxygenase</keyword>
<gene>
    <name evidence="7" type="ORF">Sste5346_001516</name>
</gene>
<evidence type="ECO:0000313" key="7">
    <source>
        <dbReference type="EMBL" id="KAL1901813.1"/>
    </source>
</evidence>
<evidence type="ECO:0000256" key="4">
    <source>
        <dbReference type="ARBA" id="ARBA00023002"/>
    </source>
</evidence>
<evidence type="ECO:0000256" key="5">
    <source>
        <dbReference type="ARBA" id="ARBA00023004"/>
    </source>
</evidence>
<protein>
    <recommendedName>
        <fullName evidence="6">TauD/TfdA-like domain-containing protein</fullName>
    </recommendedName>
</protein>
<dbReference type="Gene3D" id="3.60.130.10">
    <property type="entry name" value="Clavaminate synthase-like"/>
    <property type="match status" value="1"/>
</dbReference>
<evidence type="ECO:0000256" key="3">
    <source>
        <dbReference type="ARBA" id="ARBA00022964"/>
    </source>
</evidence>
<evidence type="ECO:0000256" key="2">
    <source>
        <dbReference type="ARBA" id="ARBA00022723"/>
    </source>
</evidence>
<keyword evidence="5" id="KW-0408">Iron</keyword>
<comment type="caution">
    <text evidence="7">The sequence shown here is derived from an EMBL/GenBank/DDBJ whole genome shotgun (WGS) entry which is preliminary data.</text>
</comment>
<evidence type="ECO:0000259" key="6">
    <source>
        <dbReference type="Pfam" id="PF02668"/>
    </source>
</evidence>
<feature type="domain" description="TauD/TfdA-like" evidence="6">
    <location>
        <begin position="40"/>
        <end position="315"/>
    </location>
</feature>
<dbReference type="SUPFAM" id="SSF51197">
    <property type="entry name" value="Clavaminate synthase-like"/>
    <property type="match status" value="1"/>
</dbReference>
<dbReference type="InterPro" id="IPR003819">
    <property type="entry name" value="TauD/TfdA-like"/>
</dbReference>
<dbReference type="PANTHER" id="PTHR43779">
    <property type="entry name" value="DIOXYGENASE RV0097-RELATED"/>
    <property type="match status" value="1"/>
</dbReference>
<evidence type="ECO:0000256" key="1">
    <source>
        <dbReference type="ARBA" id="ARBA00005896"/>
    </source>
</evidence>
<accession>A0ABR3ZPN8</accession>
<organism evidence="7 8">
    <name type="scientific">Sporothrix stenoceras</name>
    <dbReference type="NCBI Taxonomy" id="5173"/>
    <lineage>
        <taxon>Eukaryota</taxon>
        <taxon>Fungi</taxon>
        <taxon>Dikarya</taxon>
        <taxon>Ascomycota</taxon>
        <taxon>Pezizomycotina</taxon>
        <taxon>Sordariomycetes</taxon>
        <taxon>Sordariomycetidae</taxon>
        <taxon>Ophiostomatales</taxon>
        <taxon>Ophiostomataceae</taxon>
        <taxon>Sporothrix</taxon>
    </lineage>
</organism>
<evidence type="ECO:0000313" key="8">
    <source>
        <dbReference type="Proteomes" id="UP001583186"/>
    </source>
</evidence>
<sequence length="336" mass="37854">MQVPSTTVYPNTWPPQLKDGLRTPPSYKEGGLTIQPILQSGDSSFGAEIQGVDWSRPVSGEVVQQLISLQDKFAVLVFRDTGLDDERHIAFTQQLGRDLEINPFFYGRENDRVGNPYLWDVSNINIDGTTVQPGSRRWHHSRGNALWHTDSSFHRPRAKYSLLLSHGAPARGGSWTHFADTRRAYNDLADERKAELDDLVIEHDLWHSRRLGAPDAFNNVEQPSITARHRLVQEAPDGRKTLYIAAHAKSVVGWDQTESEKLICDLIDHCTAPEYVFSLEWLGGGDLVWWDNRQCMHRANPYTTGMTARDVRRATVNDDGPLAYGVVPKGEAEGDE</sequence>
<keyword evidence="8" id="KW-1185">Reference proteome</keyword>
<keyword evidence="2" id="KW-0479">Metal-binding</keyword>
<dbReference type="Pfam" id="PF02668">
    <property type="entry name" value="TauD"/>
    <property type="match status" value="1"/>
</dbReference>
<name>A0ABR3ZPN8_9PEZI</name>
<dbReference type="Proteomes" id="UP001583186">
    <property type="component" value="Unassembled WGS sequence"/>
</dbReference>
<keyword evidence="4" id="KW-0560">Oxidoreductase</keyword>
<comment type="similarity">
    <text evidence="1">Belongs to the TfdA dioxygenase family.</text>
</comment>
<dbReference type="InterPro" id="IPR051178">
    <property type="entry name" value="TfdA_dioxygenase"/>
</dbReference>
<dbReference type="InterPro" id="IPR042098">
    <property type="entry name" value="TauD-like_sf"/>
</dbReference>
<dbReference type="PANTHER" id="PTHR43779:SF3">
    <property type="entry name" value="(3R)-3-[(CARBOXYMETHYL)AMINO]FATTY ACID OXYGENASE_DECARBOXYLASE"/>
    <property type="match status" value="1"/>
</dbReference>
<dbReference type="EMBL" id="JAWCUI010000006">
    <property type="protein sequence ID" value="KAL1901813.1"/>
    <property type="molecule type" value="Genomic_DNA"/>
</dbReference>
<proteinExistence type="inferred from homology"/>
<reference evidence="7 8" key="1">
    <citation type="journal article" date="2024" name="IMA Fungus">
        <title>IMA Genome - F19 : A genome assembly and annotation guide to empower mycologists, including annotated draft genome sequences of Ceratocystis pirilliformis, Diaporthe australafricana, Fusarium ophioides, Paecilomyces lecythidis, and Sporothrix stenoceras.</title>
        <authorList>
            <person name="Aylward J."/>
            <person name="Wilson A.M."/>
            <person name="Visagie C.M."/>
            <person name="Spraker J."/>
            <person name="Barnes I."/>
            <person name="Buitendag C."/>
            <person name="Ceriani C."/>
            <person name="Del Mar Angel L."/>
            <person name="du Plessis D."/>
            <person name="Fuchs T."/>
            <person name="Gasser K."/>
            <person name="Kramer D."/>
            <person name="Li W."/>
            <person name="Munsamy K."/>
            <person name="Piso A."/>
            <person name="Price J.L."/>
            <person name="Sonnekus B."/>
            <person name="Thomas C."/>
            <person name="van der Nest A."/>
            <person name="van Dijk A."/>
            <person name="van Heerden A."/>
            <person name="van Vuuren N."/>
            <person name="Yilmaz N."/>
            <person name="Duong T.A."/>
            <person name="van der Merwe N.A."/>
            <person name="Wingfield M.J."/>
            <person name="Wingfield B.D."/>
        </authorList>
    </citation>
    <scope>NUCLEOTIDE SEQUENCE [LARGE SCALE GENOMIC DNA]</scope>
    <source>
        <strain evidence="7 8">CMW 5346</strain>
    </source>
</reference>